<dbReference type="Proteomes" id="UP000296201">
    <property type="component" value="Chromosome"/>
</dbReference>
<dbReference type="RefSeq" id="WP_135795280.1">
    <property type="nucleotide sequence ID" value="NZ_CP032096.1"/>
</dbReference>
<sequence>MSHTVLLTGLPGAGKTRFKQEFAKLAPSVPVVELDLANESLSQLDLLESVKVWCLIDVRSKLQNAEAEQVLKRMLAKASGVILSFVDQADLMAQSYWQAWLNENLGSQVNCPRFRWFSTGLSSDWNWQAFGQKQSADAMIESLAPLSPLANYQRLAFAYDYGQGASPTNLEHLLLGLDASKENLGMQIWRVQGVVQTTEYINPVAIEGTVNRWDTFAGELINESGHLRIEGLNLDPTWLQQIMEASVL</sequence>
<reference evidence="1 2" key="1">
    <citation type="submission" date="2018-08" db="EMBL/GenBank/DDBJ databases">
        <title>Horizontal acquisition of hydrogen conversion ability and other habitat adaptations in Hydrogenovibrio crunogenus strains.</title>
        <authorList>
            <person name="Gonnella G."/>
            <person name="Adam N."/>
            <person name="Perner M."/>
        </authorList>
    </citation>
    <scope>NUCLEOTIDE SEQUENCE [LARGE SCALE GENOMIC DNA]</scope>
    <source>
        <strain evidence="1 2">SP-41</strain>
    </source>
</reference>
<keyword evidence="2" id="KW-1185">Reference proteome</keyword>
<name>A0A4P7NXV0_9GAMM</name>
<evidence type="ECO:0000313" key="1">
    <source>
        <dbReference type="EMBL" id="QBZ82583.1"/>
    </source>
</evidence>
<accession>A0A4P7NXV0</accession>
<dbReference type="InterPro" id="IPR027417">
    <property type="entry name" value="P-loop_NTPase"/>
</dbReference>
<dbReference type="EMBL" id="CP032096">
    <property type="protein sequence ID" value="QBZ82583.1"/>
    <property type="molecule type" value="Genomic_DNA"/>
</dbReference>
<dbReference type="SUPFAM" id="SSF52540">
    <property type="entry name" value="P-loop containing nucleoside triphosphate hydrolases"/>
    <property type="match status" value="1"/>
</dbReference>
<gene>
    <name evidence="1" type="ORF">GHNINEIG_00615</name>
</gene>
<evidence type="ECO:0000313" key="2">
    <source>
        <dbReference type="Proteomes" id="UP000296201"/>
    </source>
</evidence>
<dbReference type="OrthoDB" id="5615400at2"/>
<dbReference type="AlphaFoldDB" id="A0A4P7NXV0"/>
<proteinExistence type="predicted"/>
<organism evidence="1 2">
    <name type="scientific">Hydrogenovibrio crunogenus</name>
    <dbReference type="NCBI Taxonomy" id="39765"/>
    <lineage>
        <taxon>Bacteria</taxon>
        <taxon>Pseudomonadati</taxon>
        <taxon>Pseudomonadota</taxon>
        <taxon>Gammaproteobacteria</taxon>
        <taxon>Thiotrichales</taxon>
        <taxon>Piscirickettsiaceae</taxon>
        <taxon>Hydrogenovibrio</taxon>
    </lineage>
</organism>
<evidence type="ECO:0008006" key="3">
    <source>
        <dbReference type="Google" id="ProtNLM"/>
    </source>
</evidence>
<protein>
    <recommendedName>
        <fullName evidence="3">GTP-binding protein</fullName>
    </recommendedName>
</protein>